<dbReference type="InterPro" id="IPR013324">
    <property type="entry name" value="RNA_pol_sigma_r3/r4-like"/>
</dbReference>
<dbReference type="InterPro" id="IPR036388">
    <property type="entry name" value="WH-like_DNA-bd_sf"/>
</dbReference>
<sequence>MLCMLLTLLQFFATKFLVLALHLEAGSFPKPLSAREEIETFAALRAGDRSAREKIIRHNLRLVAHVAKKYYAQPGDQEDLISIGTIGLMKAVDTFDTTRKARFATYASRCIENELRMHFRRERRNGVVVSLQETLEAGKEDSALTLSDVLQDGFCMEDACERQDEARRLRRLIEGLPARERKLILLRYGLAGQPPLTQLETAQLLQISRSYVSRLETHALEQLRKGWLQESPGE</sequence>
<keyword evidence="2 6" id="KW-0805">Transcription regulation</keyword>
<dbReference type="Proteomes" id="UP000223709">
    <property type="component" value="Chromosome"/>
</dbReference>
<evidence type="ECO:0000256" key="5">
    <source>
        <dbReference type="ARBA" id="ARBA00023163"/>
    </source>
</evidence>
<reference evidence="7 8" key="1">
    <citation type="submission" date="2017-10" db="EMBL/GenBank/DDBJ databases">
        <title>Complete Genome Sequence of Faecalibacterium prausnitzii isolated from the gut of healthy adult Indian.</title>
        <authorList>
            <person name="Bag S."/>
            <person name="Ghosh T.S."/>
            <person name="Das B."/>
        </authorList>
    </citation>
    <scope>NUCLEOTIDE SEQUENCE [LARGE SCALE GENOMIC DNA]</scope>
    <source>
        <strain evidence="7 8">Indica</strain>
    </source>
</reference>
<accession>A0A291T833</accession>
<gene>
    <name evidence="7" type="ORF">CRH10_02725</name>
</gene>
<dbReference type="PANTHER" id="PTHR30376:SF3">
    <property type="entry name" value="RNA POLYMERASE SIGMA FACTOR RPOH"/>
    <property type="match status" value="1"/>
</dbReference>
<evidence type="ECO:0000256" key="4">
    <source>
        <dbReference type="ARBA" id="ARBA00023125"/>
    </source>
</evidence>
<evidence type="ECO:0000313" key="8">
    <source>
        <dbReference type="Proteomes" id="UP000223709"/>
    </source>
</evidence>
<dbReference type="CDD" id="cd06171">
    <property type="entry name" value="Sigma70_r4"/>
    <property type="match status" value="1"/>
</dbReference>
<keyword evidence="3 6" id="KW-0731">Sigma factor</keyword>
<evidence type="ECO:0000313" key="7">
    <source>
        <dbReference type="EMBL" id="ATL89296.1"/>
    </source>
</evidence>
<dbReference type="EMBL" id="CP023819">
    <property type="protein sequence ID" value="ATL89296.1"/>
    <property type="molecule type" value="Genomic_DNA"/>
</dbReference>
<dbReference type="PIRSF" id="PIRSF000770">
    <property type="entry name" value="RNA_pol_sigma-SigE/K"/>
    <property type="match status" value="1"/>
</dbReference>
<organism evidence="7 8">
    <name type="scientific">Faecalibacterium prausnitzii</name>
    <dbReference type="NCBI Taxonomy" id="853"/>
    <lineage>
        <taxon>Bacteria</taxon>
        <taxon>Bacillati</taxon>
        <taxon>Bacillota</taxon>
        <taxon>Clostridia</taxon>
        <taxon>Eubacteriales</taxon>
        <taxon>Oscillospiraceae</taxon>
        <taxon>Faecalibacterium</taxon>
    </lineage>
</organism>
<comment type="function">
    <text evidence="6">Sigma factors are initiation factors that promote the attachment of RNA polymerase to specific initiation sites and are then released.</text>
</comment>
<dbReference type="NCBIfam" id="TIGR02937">
    <property type="entry name" value="sigma70-ECF"/>
    <property type="match status" value="1"/>
</dbReference>
<dbReference type="PRINTS" id="PR00046">
    <property type="entry name" value="SIGMA70FCT"/>
</dbReference>
<dbReference type="GO" id="GO:0003677">
    <property type="term" value="F:DNA binding"/>
    <property type="evidence" value="ECO:0007669"/>
    <property type="project" value="UniProtKB-KW"/>
</dbReference>
<evidence type="ECO:0000256" key="6">
    <source>
        <dbReference type="RuleBase" id="RU362124"/>
    </source>
</evidence>
<keyword evidence="5 6" id="KW-0804">Transcription</keyword>
<dbReference type="Pfam" id="PF04545">
    <property type="entry name" value="Sigma70_r4"/>
    <property type="match status" value="1"/>
</dbReference>
<dbReference type="GO" id="GO:0016987">
    <property type="term" value="F:sigma factor activity"/>
    <property type="evidence" value="ECO:0007669"/>
    <property type="project" value="UniProtKB-KW"/>
</dbReference>
<dbReference type="InterPro" id="IPR000943">
    <property type="entry name" value="RNA_pol_sigma70"/>
</dbReference>
<dbReference type="PROSITE" id="PS00715">
    <property type="entry name" value="SIGMA70_1"/>
    <property type="match status" value="1"/>
</dbReference>
<dbReference type="AlphaFoldDB" id="A0A291T833"/>
<dbReference type="Gene3D" id="1.10.10.10">
    <property type="entry name" value="Winged helix-like DNA-binding domain superfamily/Winged helix DNA-binding domain"/>
    <property type="match status" value="1"/>
</dbReference>
<protein>
    <recommendedName>
        <fullName evidence="6">RNA polymerase sigma factor</fullName>
    </recommendedName>
</protein>
<proteinExistence type="inferred from homology"/>
<dbReference type="PROSITE" id="PS00716">
    <property type="entry name" value="SIGMA70_2"/>
    <property type="match status" value="1"/>
</dbReference>
<evidence type="ECO:0000256" key="2">
    <source>
        <dbReference type="ARBA" id="ARBA00023015"/>
    </source>
</evidence>
<dbReference type="InterPro" id="IPR014284">
    <property type="entry name" value="RNA_pol_sigma-70_dom"/>
</dbReference>
<dbReference type="GO" id="GO:0006352">
    <property type="term" value="P:DNA-templated transcription initiation"/>
    <property type="evidence" value="ECO:0007669"/>
    <property type="project" value="InterPro"/>
</dbReference>
<dbReference type="SUPFAM" id="SSF88659">
    <property type="entry name" value="Sigma3 and sigma4 domains of RNA polymerase sigma factors"/>
    <property type="match status" value="1"/>
</dbReference>
<dbReference type="Gene3D" id="1.20.120.1810">
    <property type="match status" value="1"/>
</dbReference>
<dbReference type="InterPro" id="IPR050813">
    <property type="entry name" value="Sigma-70_Factor"/>
</dbReference>
<dbReference type="InterPro" id="IPR007627">
    <property type="entry name" value="RNA_pol_sigma70_r2"/>
</dbReference>
<evidence type="ECO:0000256" key="3">
    <source>
        <dbReference type="ARBA" id="ARBA00023082"/>
    </source>
</evidence>
<dbReference type="Pfam" id="PF04542">
    <property type="entry name" value="Sigma70_r2"/>
    <property type="match status" value="1"/>
</dbReference>
<dbReference type="InterPro" id="IPR013325">
    <property type="entry name" value="RNA_pol_sigma_r2"/>
</dbReference>
<comment type="similarity">
    <text evidence="1 6">Belongs to the sigma-70 factor family.</text>
</comment>
<dbReference type="InterPro" id="IPR007630">
    <property type="entry name" value="RNA_pol_sigma70_r4"/>
</dbReference>
<dbReference type="SUPFAM" id="SSF88946">
    <property type="entry name" value="Sigma2 domain of RNA polymerase sigma factors"/>
    <property type="match status" value="1"/>
</dbReference>
<evidence type="ECO:0000256" key="1">
    <source>
        <dbReference type="ARBA" id="ARBA00007788"/>
    </source>
</evidence>
<keyword evidence="4 6" id="KW-0238">DNA-binding</keyword>
<name>A0A291T833_9FIRM</name>
<dbReference type="PANTHER" id="PTHR30376">
    <property type="entry name" value="SIGMA FACTOR RPOH HEAT SHOCK RELATED"/>
    <property type="match status" value="1"/>
</dbReference>